<evidence type="ECO:0000256" key="3">
    <source>
        <dbReference type="ARBA" id="ARBA00023117"/>
    </source>
</evidence>
<dbReference type="GO" id="GO:0005634">
    <property type="term" value="C:nucleus"/>
    <property type="evidence" value="ECO:0007669"/>
    <property type="project" value="TreeGrafter"/>
</dbReference>
<dbReference type="AlphaFoldDB" id="A0A8C5EDB9"/>
<dbReference type="InterPro" id="IPR018359">
    <property type="entry name" value="Bromodomain_CS"/>
</dbReference>
<dbReference type="InterPro" id="IPR027353">
    <property type="entry name" value="NET_dom"/>
</dbReference>
<keyword evidence="2" id="KW-0156">Chromatin regulator</keyword>
<evidence type="ECO:0000256" key="6">
    <source>
        <dbReference type="SAM" id="MobiDB-lite"/>
    </source>
</evidence>
<dbReference type="GO" id="GO:0006355">
    <property type="term" value="P:regulation of DNA-templated transcription"/>
    <property type="evidence" value="ECO:0007669"/>
    <property type="project" value="TreeGrafter"/>
</dbReference>
<dbReference type="InterPro" id="IPR043509">
    <property type="entry name" value="Bromo_Brdt_II"/>
</dbReference>
<dbReference type="Gene3D" id="1.20.920.10">
    <property type="entry name" value="Bromodomain-like"/>
    <property type="match status" value="2"/>
</dbReference>
<dbReference type="Pfam" id="PF17035">
    <property type="entry name" value="BET"/>
    <property type="match status" value="1"/>
</dbReference>
<name>A0A8C5EDB9_GOUWI</name>
<dbReference type="GO" id="GO:0000785">
    <property type="term" value="C:chromatin"/>
    <property type="evidence" value="ECO:0007669"/>
    <property type="project" value="TreeGrafter"/>
</dbReference>
<evidence type="ECO:0000256" key="1">
    <source>
        <dbReference type="ARBA" id="ARBA00022737"/>
    </source>
</evidence>
<keyword evidence="3 5" id="KW-0103">Bromodomain</keyword>
<dbReference type="PANTHER" id="PTHR22880">
    <property type="entry name" value="FALZ-RELATED BROMODOMAIN-CONTAINING PROTEINS"/>
    <property type="match status" value="1"/>
</dbReference>
<evidence type="ECO:0000313" key="10">
    <source>
        <dbReference type="Proteomes" id="UP000694680"/>
    </source>
</evidence>
<accession>A0A8C5EDB9</accession>
<feature type="domain" description="Bromo" evidence="7">
    <location>
        <begin position="45"/>
        <end position="117"/>
    </location>
</feature>
<feature type="region of interest" description="Disordered" evidence="6">
    <location>
        <begin position="1"/>
        <end position="28"/>
    </location>
</feature>
<feature type="compositionally biased region" description="Polar residues" evidence="6">
    <location>
        <begin position="287"/>
        <end position="302"/>
    </location>
</feature>
<keyword evidence="10" id="KW-1185">Reference proteome</keyword>
<dbReference type="InterPro" id="IPR050935">
    <property type="entry name" value="Bromo_chromatin_reader"/>
</dbReference>
<dbReference type="Proteomes" id="UP000694680">
    <property type="component" value="Chromosome 12"/>
</dbReference>
<feature type="domain" description="Bromo" evidence="7">
    <location>
        <begin position="194"/>
        <end position="266"/>
    </location>
</feature>
<dbReference type="InterPro" id="IPR001487">
    <property type="entry name" value="Bromodomain"/>
</dbReference>
<dbReference type="SUPFAM" id="SSF47370">
    <property type="entry name" value="Bromodomain"/>
    <property type="match status" value="2"/>
</dbReference>
<evidence type="ECO:0000259" key="8">
    <source>
        <dbReference type="PROSITE" id="PS51525"/>
    </source>
</evidence>
<dbReference type="CDD" id="cd05497">
    <property type="entry name" value="Bromo_Brdt_I_like"/>
    <property type="match status" value="1"/>
</dbReference>
<feature type="compositionally biased region" description="Pro residues" evidence="6">
    <location>
        <begin position="7"/>
        <end position="20"/>
    </location>
</feature>
<dbReference type="SMART" id="SM00297">
    <property type="entry name" value="BROMO"/>
    <property type="match status" value="2"/>
</dbReference>
<organism evidence="9 10">
    <name type="scientific">Gouania willdenowi</name>
    <name type="common">Blunt-snouted clingfish</name>
    <name type="synonym">Lepadogaster willdenowi</name>
    <dbReference type="NCBI Taxonomy" id="441366"/>
    <lineage>
        <taxon>Eukaryota</taxon>
        <taxon>Metazoa</taxon>
        <taxon>Chordata</taxon>
        <taxon>Craniata</taxon>
        <taxon>Vertebrata</taxon>
        <taxon>Euteleostomi</taxon>
        <taxon>Actinopterygii</taxon>
        <taxon>Neopterygii</taxon>
        <taxon>Teleostei</taxon>
        <taxon>Neoteleostei</taxon>
        <taxon>Acanthomorphata</taxon>
        <taxon>Ovalentaria</taxon>
        <taxon>Blenniimorphae</taxon>
        <taxon>Blenniiformes</taxon>
        <taxon>Gobiesocoidei</taxon>
        <taxon>Gobiesocidae</taxon>
        <taxon>Gobiesocinae</taxon>
        <taxon>Gouania</taxon>
    </lineage>
</organism>
<dbReference type="PROSITE" id="PS00633">
    <property type="entry name" value="BROMODOMAIN_1"/>
    <property type="match status" value="2"/>
</dbReference>
<dbReference type="PROSITE" id="PS51525">
    <property type="entry name" value="NET"/>
    <property type="match status" value="1"/>
</dbReference>
<feature type="compositionally biased region" description="Polar residues" evidence="6">
    <location>
        <begin position="428"/>
        <end position="438"/>
    </location>
</feature>
<dbReference type="PRINTS" id="PR00503">
    <property type="entry name" value="BROMODOMAIN"/>
</dbReference>
<dbReference type="Gene3D" id="1.20.1270.220">
    <property type="match status" value="1"/>
</dbReference>
<evidence type="ECO:0000256" key="4">
    <source>
        <dbReference type="ARBA" id="ARBA00044509"/>
    </source>
</evidence>
<feature type="compositionally biased region" description="Polar residues" evidence="6">
    <location>
        <begin position="311"/>
        <end position="325"/>
    </location>
</feature>
<dbReference type="OrthoDB" id="21449at2759"/>
<dbReference type="Pfam" id="PF00439">
    <property type="entry name" value="Bromodomain"/>
    <property type="match status" value="2"/>
</dbReference>
<dbReference type="FunFam" id="1.20.920.10:FF:000003">
    <property type="entry name" value="Bromodomain-containing protein 2"/>
    <property type="match status" value="1"/>
</dbReference>
<feature type="region of interest" description="Disordered" evidence="6">
    <location>
        <begin position="153"/>
        <end position="175"/>
    </location>
</feature>
<evidence type="ECO:0000313" key="9">
    <source>
        <dbReference type="Ensembl" id="ENSGWIP00000019082.1"/>
    </source>
</evidence>
<dbReference type="RefSeq" id="XP_028318099.1">
    <property type="nucleotide sequence ID" value="XM_028462298.1"/>
</dbReference>
<dbReference type="FunFam" id="1.20.920.10:FF:000002">
    <property type="entry name" value="Bromodomain-containing protein 4"/>
    <property type="match status" value="1"/>
</dbReference>
<gene>
    <name evidence="9" type="primary">LOC114472970</name>
</gene>
<evidence type="ECO:0000259" key="7">
    <source>
        <dbReference type="PROSITE" id="PS50014"/>
    </source>
</evidence>
<protein>
    <submittedName>
        <fullName evidence="9">Bromodomain-containing protein 2-like</fullName>
    </submittedName>
</protein>
<dbReference type="InterPro" id="IPR036427">
    <property type="entry name" value="Bromodomain-like_sf"/>
</dbReference>
<sequence>MSDKPRPQPPQLVNPPPPEVTNPDKPGRRTNQLLFMENVVLKILWSHRYAWPFHQPVDVVGLGLTDYHQIITSPMDMGTIKKRLKNKFYWSASECLQDFNTMFTNCYVYNKPTDDIVLMTLALEKIFLQKVSQMPQTEEEVVLRVGKGKRRKVRKDQAGAPTVSVSSRVKPPPPTLSRELQLCRNILKDLLSKKHSAYAWPFYKPVDVKALQLHDYHDIITQPMDLSTVKKKLERREYQDVQSFASDVRLIFSNCYEYNSPSEEVNTLARKLESVFEQSFAAVLEGTSSDTLSGPDQEQLSRTRPAYKVTHGNQSEESQNSATSKNEQRCPGPYDDPCEPMTIRERHQLSLDINRLPGSELSGVVHIVHSREPSMCSIDSEEVEIDFELLRPSTLRELETFVRSCLSRKFKEVQKKMSPTSCLRDDVSSFSQTTSQTR</sequence>
<evidence type="ECO:0000256" key="2">
    <source>
        <dbReference type="ARBA" id="ARBA00022853"/>
    </source>
</evidence>
<dbReference type="InterPro" id="IPR038336">
    <property type="entry name" value="NET_sf"/>
</dbReference>
<dbReference type="Ensembl" id="ENSGWIT00000021004.1">
    <property type="protein sequence ID" value="ENSGWIP00000019082.1"/>
    <property type="gene ID" value="ENSGWIG00000010478.1"/>
</dbReference>
<proteinExistence type="inferred from homology"/>
<dbReference type="CDD" id="cd05498">
    <property type="entry name" value="Bromo_Brdt_II_like"/>
    <property type="match status" value="1"/>
</dbReference>
<evidence type="ECO:0000256" key="5">
    <source>
        <dbReference type="PROSITE-ProRule" id="PRU00035"/>
    </source>
</evidence>
<reference evidence="9" key="2">
    <citation type="submission" date="2025-08" db="UniProtKB">
        <authorList>
            <consortium name="Ensembl"/>
        </authorList>
    </citation>
    <scope>IDENTIFICATION</scope>
</reference>
<keyword evidence="1" id="KW-0677">Repeat</keyword>
<reference evidence="9" key="3">
    <citation type="submission" date="2025-09" db="UniProtKB">
        <authorList>
            <consortium name="Ensembl"/>
        </authorList>
    </citation>
    <scope>IDENTIFICATION</scope>
</reference>
<reference evidence="9" key="1">
    <citation type="submission" date="2020-06" db="EMBL/GenBank/DDBJ databases">
        <authorList>
            <consortium name="Wellcome Sanger Institute Data Sharing"/>
        </authorList>
    </citation>
    <scope>NUCLEOTIDE SEQUENCE [LARGE SCALE GENOMIC DNA]</scope>
</reference>
<comment type="similarity">
    <text evidence="4">Belongs to the BET family.</text>
</comment>
<feature type="region of interest" description="Disordered" evidence="6">
    <location>
        <begin position="417"/>
        <end position="438"/>
    </location>
</feature>
<feature type="domain" description="NET" evidence="8">
    <location>
        <begin position="331"/>
        <end position="413"/>
    </location>
</feature>
<dbReference type="PROSITE" id="PS50014">
    <property type="entry name" value="BROMODOMAIN_2"/>
    <property type="match status" value="2"/>
</dbReference>
<dbReference type="GeneID" id="114472970"/>
<dbReference type="PANTHER" id="PTHR22880:SF225">
    <property type="entry name" value="BROMODOMAIN-CONTAINING PROTEIN BET-1-RELATED"/>
    <property type="match status" value="1"/>
</dbReference>
<feature type="region of interest" description="Disordered" evidence="6">
    <location>
        <begin position="287"/>
        <end position="340"/>
    </location>
</feature>
<dbReference type="GO" id="GO:0006338">
    <property type="term" value="P:chromatin remodeling"/>
    <property type="evidence" value="ECO:0007669"/>
    <property type="project" value="TreeGrafter"/>
</dbReference>
<dbReference type="InterPro" id="IPR043508">
    <property type="entry name" value="Bromo_Brdt_I"/>
</dbReference>